<dbReference type="SUPFAM" id="SSF50974">
    <property type="entry name" value="Nitrous oxide reductase, N-terminal domain"/>
    <property type="match status" value="1"/>
</dbReference>
<sequence length="384" mass="43459">MRTLVYIVIFLGSAFSWAQGDIQVVGDLPQQIFETSGLIYYDGKLITHNDSGNLAQLYELDTVSLEITRTVTIENATNVDWEDIAQDDAYIYVGDIGNNNGDRQNLAVLKIAKQDYYTSDTVVAERIDFFYEDQEDFTTTPNSDWDAEALFVLGEDLVILTKQWQAQGAVAYRIPKFPGAFLAERLGSYPVNGLVTGATFDPQSNELYLVGYNQFLAPFFMFFDGVGEQDIFSGEVKKTNLNVGFAQIEAIEKVDSLFYATSEQFNNSNPPISSASRLFRFSLDTDEVPVEEEEEPQNPPKMANDNDQLLLYKPFESNMLNYRLNTNRAIFGMGIFDASGRQVQFVPLEELRNDTIDLSTLGPSVYYFTFFLRGKTLSKPFFKY</sequence>
<proteinExistence type="predicted"/>
<dbReference type="HOGENOM" id="CLU_058234_1_1_10"/>
<dbReference type="OrthoDB" id="9798438at2"/>
<dbReference type="InterPro" id="IPR011045">
    <property type="entry name" value="N2O_reductase_N"/>
</dbReference>
<evidence type="ECO:0000313" key="1">
    <source>
        <dbReference type="EMBL" id="AKA36152.1"/>
    </source>
</evidence>
<accession>A0A0D5YV09</accession>
<dbReference type="AlphaFoldDB" id="A0A0D5YV09"/>
<dbReference type="Proteomes" id="UP000032726">
    <property type="component" value="Chromosome"/>
</dbReference>
<dbReference type="RefSeq" id="WP_052699027.1">
    <property type="nucleotide sequence ID" value="NZ_CP011071.1"/>
</dbReference>
<dbReference type="KEGG" id="mlt:VC82_2589"/>
<name>A0A0D5YV09_9FLAO</name>
<dbReference type="STRING" id="516051.VC82_2589"/>
<reference evidence="1 2" key="1">
    <citation type="submission" date="2015-03" db="EMBL/GenBank/DDBJ databases">
        <title>Complete genome sequence of Muricauda lutaonensis CC-HSB-11T, isolated from a coastal hot spring.</title>
        <authorList>
            <person name="Kim K.M."/>
        </authorList>
    </citation>
    <scope>NUCLEOTIDE SEQUENCE [LARGE SCALE GENOMIC DNA]</scope>
    <source>
        <strain evidence="1 2">CC-HSB-11</strain>
    </source>
</reference>
<gene>
    <name evidence="1" type="ORF">VC82_2589</name>
</gene>
<evidence type="ECO:0000313" key="2">
    <source>
        <dbReference type="Proteomes" id="UP000032726"/>
    </source>
</evidence>
<dbReference type="PATRIC" id="fig|516051.4.peg.2656"/>
<organism evidence="1 2">
    <name type="scientific">Flagellimonas lutaonensis</name>
    <dbReference type="NCBI Taxonomy" id="516051"/>
    <lineage>
        <taxon>Bacteria</taxon>
        <taxon>Pseudomonadati</taxon>
        <taxon>Bacteroidota</taxon>
        <taxon>Flavobacteriia</taxon>
        <taxon>Flavobacteriales</taxon>
        <taxon>Flavobacteriaceae</taxon>
        <taxon>Flagellimonas</taxon>
    </lineage>
</organism>
<protein>
    <submittedName>
        <fullName evidence="1">Conserved hypothetical periplasmic protein</fullName>
    </submittedName>
</protein>
<keyword evidence="2" id="KW-1185">Reference proteome</keyword>
<dbReference type="EMBL" id="CP011071">
    <property type="protein sequence ID" value="AKA36152.1"/>
    <property type="molecule type" value="Genomic_DNA"/>
</dbReference>